<protein>
    <submittedName>
        <fullName evidence="2">Uncharacterized protein</fullName>
    </submittedName>
</protein>
<gene>
    <name evidence="2" type="ORF">DM02DRAFT_611657</name>
</gene>
<keyword evidence="3" id="KW-1185">Reference proteome</keyword>
<dbReference type="AlphaFoldDB" id="A0A2V1E260"/>
<organism evidence="2 3">
    <name type="scientific">Periconia macrospinosa</name>
    <dbReference type="NCBI Taxonomy" id="97972"/>
    <lineage>
        <taxon>Eukaryota</taxon>
        <taxon>Fungi</taxon>
        <taxon>Dikarya</taxon>
        <taxon>Ascomycota</taxon>
        <taxon>Pezizomycotina</taxon>
        <taxon>Dothideomycetes</taxon>
        <taxon>Pleosporomycetidae</taxon>
        <taxon>Pleosporales</taxon>
        <taxon>Massarineae</taxon>
        <taxon>Periconiaceae</taxon>
        <taxon>Periconia</taxon>
    </lineage>
</organism>
<dbReference type="Proteomes" id="UP000244855">
    <property type="component" value="Unassembled WGS sequence"/>
</dbReference>
<evidence type="ECO:0000313" key="2">
    <source>
        <dbReference type="EMBL" id="PVI04222.1"/>
    </source>
</evidence>
<feature type="compositionally biased region" description="Pro residues" evidence="1">
    <location>
        <begin position="9"/>
        <end position="26"/>
    </location>
</feature>
<proteinExistence type="predicted"/>
<evidence type="ECO:0000256" key="1">
    <source>
        <dbReference type="SAM" id="MobiDB-lite"/>
    </source>
</evidence>
<feature type="compositionally biased region" description="Basic and acidic residues" evidence="1">
    <location>
        <begin position="43"/>
        <end position="56"/>
    </location>
</feature>
<dbReference type="EMBL" id="KZ805323">
    <property type="protein sequence ID" value="PVI04222.1"/>
    <property type="molecule type" value="Genomic_DNA"/>
</dbReference>
<sequence>MTRNAPEPNVTPRPPPLKRAAPPAPLVPNLETTPTSVLTPRVPQEHIDKDTEYVKD</sequence>
<reference evidence="2 3" key="1">
    <citation type="journal article" date="2018" name="Sci. Rep.">
        <title>Comparative genomics provides insights into the lifestyle and reveals functional heterogeneity of dark septate endophytic fungi.</title>
        <authorList>
            <person name="Knapp D.G."/>
            <person name="Nemeth J.B."/>
            <person name="Barry K."/>
            <person name="Hainaut M."/>
            <person name="Henrissat B."/>
            <person name="Johnson J."/>
            <person name="Kuo A."/>
            <person name="Lim J.H.P."/>
            <person name="Lipzen A."/>
            <person name="Nolan M."/>
            <person name="Ohm R.A."/>
            <person name="Tamas L."/>
            <person name="Grigoriev I.V."/>
            <person name="Spatafora J.W."/>
            <person name="Nagy L.G."/>
            <person name="Kovacs G.M."/>
        </authorList>
    </citation>
    <scope>NUCLEOTIDE SEQUENCE [LARGE SCALE GENOMIC DNA]</scope>
    <source>
        <strain evidence="2 3">DSE2036</strain>
    </source>
</reference>
<evidence type="ECO:0000313" key="3">
    <source>
        <dbReference type="Proteomes" id="UP000244855"/>
    </source>
</evidence>
<accession>A0A2V1E260</accession>
<feature type="region of interest" description="Disordered" evidence="1">
    <location>
        <begin position="1"/>
        <end position="56"/>
    </location>
</feature>
<name>A0A2V1E260_9PLEO</name>